<evidence type="ECO:0000256" key="12">
    <source>
        <dbReference type="ARBA" id="ARBA00023136"/>
    </source>
</evidence>
<dbReference type="GO" id="GO:0009055">
    <property type="term" value="F:electron transfer activity"/>
    <property type="evidence" value="ECO:0007669"/>
    <property type="project" value="InterPro"/>
</dbReference>
<comment type="subcellular location">
    <subcellularLocation>
        <location evidence="2">Cell membrane</location>
        <topology evidence="2">Multi-pass membrane protein</topology>
    </subcellularLocation>
</comment>
<accession>A0A7W6GG64</accession>
<dbReference type="GO" id="GO:0005886">
    <property type="term" value="C:plasma membrane"/>
    <property type="evidence" value="ECO:0007669"/>
    <property type="project" value="UniProtKB-SubCell"/>
</dbReference>
<dbReference type="NCBIfam" id="TIGR01583">
    <property type="entry name" value="formate-DH-gamm"/>
    <property type="match status" value="1"/>
</dbReference>
<feature type="transmembrane region" description="Helical" evidence="14">
    <location>
        <begin position="332"/>
        <end position="353"/>
    </location>
</feature>
<dbReference type="InterPro" id="IPR011577">
    <property type="entry name" value="Cyt_b561_bac/Ni-Hgenase"/>
</dbReference>
<evidence type="ECO:0000259" key="15">
    <source>
        <dbReference type="Pfam" id="PF01292"/>
    </source>
</evidence>
<evidence type="ECO:0000256" key="7">
    <source>
        <dbReference type="ARBA" id="ARBA00022692"/>
    </source>
</evidence>
<evidence type="ECO:0000256" key="13">
    <source>
        <dbReference type="SAM" id="MobiDB-lite"/>
    </source>
</evidence>
<dbReference type="InterPro" id="IPR016174">
    <property type="entry name" value="Di-haem_cyt_TM"/>
</dbReference>
<evidence type="ECO:0000256" key="5">
    <source>
        <dbReference type="ARBA" id="ARBA00022475"/>
    </source>
</evidence>
<keyword evidence="5" id="KW-1003">Cell membrane</keyword>
<keyword evidence="8" id="KW-0479">Metal-binding</keyword>
<dbReference type="Pfam" id="PF01292">
    <property type="entry name" value="Ni_hydr_CYTB"/>
    <property type="match status" value="1"/>
</dbReference>
<feature type="domain" description="Cytochrome b561 bacterial/Ni-hydrogenase" evidence="15">
    <location>
        <begin position="192"/>
        <end position="366"/>
    </location>
</feature>
<evidence type="ECO:0000313" key="17">
    <source>
        <dbReference type="Proteomes" id="UP000528964"/>
    </source>
</evidence>
<dbReference type="GO" id="GO:0036397">
    <property type="term" value="F:formate dehydrogenase (quinone) activity"/>
    <property type="evidence" value="ECO:0007669"/>
    <property type="project" value="TreeGrafter"/>
</dbReference>
<dbReference type="SUPFAM" id="SSF81342">
    <property type="entry name" value="Transmembrane di-heme cytochromes"/>
    <property type="match status" value="1"/>
</dbReference>
<evidence type="ECO:0000256" key="2">
    <source>
        <dbReference type="ARBA" id="ARBA00004651"/>
    </source>
</evidence>
<evidence type="ECO:0000256" key="4">
    <source>
        <dbReference type="ARBA" id="ARBA00022448"/>
    </source>
</evidence>
<evidence type="ECO:0000256" key="9">
    <source>
        <dbReference type="ARBA" id="ARBA00022982"/>
    </source>
</evidence>
<dbReference type="EMBL" id="JACIDR010000004">
    <property type="protein sequence ID" value="MBB3974045.1"/>
    <property type="molecule type" value="Genomic_DNA"/>
</dbReference>
<feature type="transmembrane region" description="Helical" evidence="14">
    <location>
        <begin position="299"/>
        <end position="320"/>
    </location>
</feature>
<dbReference type="GO" id="GO:0009061">
    <property type="term" value="P:anaerobic respiration"/>
    <property type="evidence" value="ECO:0007669"/>
    <property type="project" value="TreeGrafter"/>
</dbReference>
<keyword evidence="7 14" id="KW-0812">Transmembrane</keyword>
<keyword evidence="10 14" id="KW-1133">Transmembrane helix</keyword>
<dbReference type="PANTHER" id="PTHR30074:SF6">
    <property type="entry name" value="FORMATE DEHYDROGENASE GAMMA SUBUNIT"/>
    <property type="match status" value="1"/>
</dbReference>
<dbReference type="InterPro" id="IPR051817">
    <property type="entry name" value="FDH_cytochrome_b556_subunit"/>
</dbReference>
<gene>
    <name evidence="16" type="ORF">GGR24_002722</name>
</gene>
<comment type="cofactor">
    <cofactor evidence="1">
        <name>heme</name>
        <dbReference type="ChEBI" id="CHEBI:30413"/>
    </cofactor>
</comment>
<comment type="caution">
    <text evidence="16">The sequence shown here is derived from an EMBL/GenBank/DDBJ whole genome shotgun (WGS) entry which is preliminary data.</text>
</comment>
<sequence length="404" mass="43743">MLDQVAAGGRRRDDRRDLQAAGDQAGLRLRRLGLENGLPRDGDDLNRDPGARARATMKTRSGGLPMRSGLKLLSTLLVAVTLVAGPVAVGVALAQEPMQAGQNPTGQDPTADAVNEELLFKHESTIRGVVSIPDKRAGNLIQPQGREYRAFHERWLPWIAAVVILGMIVVLAAFLLIKGRMKSPRSAEKIKRYNVLERFTHWMTAACFIVLALSGLNYIFGKRLLMPLIGPDAFGTASQLAKYSHVYLAWPFMLGILLMLALWVKDNIPNRVDWAWLKAGGGVLGGHAHAGRFNAGQKVIFWMVIGFGLAMGFTGIALLFPFTLAGIHGMQLMQVVHASIGALFIAGIILHIYTGTVGIEGSFAAMGKGEVDLAWARAHHDLWVEEQQAKAAGGAHLGHPQPAE</sequence>
<evidence type="ECO:0000256" key="8">
    <source>
        <dbReference type="ARBA" id="ARBA00022723"/>
    </source>
</evidence>
<keyword evidence="6" id="KW-0349">Heme</keyword>
<feature type="transmembrane region" description="Helical" evidence="14">
    <location>
        <begin position="247"/>
        <end position="264"/>
    </location>
</feature>
<dbReference type="InterPro" id="IPR006471">
    <property type="entry name" value="Formate_DH_gsu"/>
</dbReference>
<keyword evidence="4" id="KW-0813">Transport</keyword>
<dbReference type="GO" id="GO:0046872">
    <property type="term" value="F:metal ion binding"/>
    <property type="evidence" value="ECO:0007669"/>
    <property type="project" value="UniProtKB-KW"/>
</dbReference>
<feature type="transmembrane region" description="Helical" evidence="14">
    <location>
        <begin position="70"/>
        <end position="94"/>
    </location>
</feature>
<keyword evidence="11" id="KW-0408">Iron</keyword>
<dbReference type="PANTHER" id="PTHR30074">
    <property type="entry name" value="FORMATE DEHYDROGENASE, NITRATE-INDUCIBLE, CYTOCHROME B556 FDN SUBUNIT"/>
    <property type="match status" value="1"/>
</dbReference>
<evidence type="ECO:0000256" key="14">
    <source>
        <dbReference type="SAM" id="Phobius"/>
    </source>
</evidence>
<keyword evidence="17" id="KW-1185">Reference proteome</keyword>
<dbReference type="GO" id="GO:0022904">
    <property type="term" value="P:respiratory electron transport chain"/>
    <property type="evidence" value="ECO:0007669"/>
    <property type="project" value="InterPro"/>
</dbReference>
<feature type="region of interest" description="Disordered" evidence="13">
    <location>
        <begin position="1"/>
        <end position="22"/>
    </location>
</feature>
<evidence type="ECO:0000256" key="11">
    <source>
        <dbReference type="ARBA" id="ARBA00023004"/>
    </source>
</evidence>
<evidence type="ECO:0000256" key="3">
    <source>
        <dbReference type="ARBA" id="ARBA00010747"/>
    </source>
</evidence>
<feature type="transmembrane region" description="Helical" evidence="14">
    <location>
        <begin position="155"/>
        <end position="178"/>
    </location>
</feature>
<dbReference type="Proteomes" id="UP000528964">
    <property type="component" value="Unassembled WGS sequence"/>
</dbReference>
<dbReference type="Gene3D" id="1.20.950.20">
    <property type="entry name" value="Transmembrane di-heme cytochromes, Chain C"/>
    <property type="match status" value="1"/>
</dbReference>
<name>A0A7W6GG64_9HYPH</name>
<evidence type="ECO:0000256" key="10">
    <source>
        <dbReference type="ARBA" id="ARBA00022989"/>
    </source>
</evidence>
<dbReference type="GO" id="GO:0015944">
    <property type="term" value="P:formate oxidation"/>
    <property type="evidence" value="ECO:0007669"/>
    <property type="project" value="TreeGrafter"/>
</dbReference>
<evidence type="ECO:0000256" key="1">
    <source>
        <dbReference type="ARBA" id="ARBA00001971"/>
    </source>
</evidence>
<keyword evidence="9" id="KW-0249">Electron transport</keyword>
<dbReference type="GO" id="GO:0008863">
    <property type="term" value="F:formate dehydrogenase (NAD+) activity"/>
    <property type="evidence" value="ECO:0007669"/>
    <property type="project" value="InterPro"/>
</dbReference>
<feature type="transmembrane region" description="Helical" evidence="14">
    <location>
        <begin position="199"/>
        <end position="220"/>
    </location>
</feature>
<evidence type="ECO:0000313" key="16">
    <source>
        <dbReference type="EMBL" id="MBB3974045.1"/>
    </source>
</evidence>
<organism evidence="16 17">
    <name type="scientific">Hansschlegelia beijingensis</name>
    <dbReference type="NCBI Taxonomy" id="1133344"/>
    <lineage>
        <taxon>Bacteria</taxon>
        <taxon>Pseudomonadati</taxon>
        <taxon>Pseudomonadota</taxon>
        <taxon>Alphaproteobacteria</taxon>
        <taxon>Hyphomicrobiales</taxon>
        <taxon>Methylopilaceae</taxon>
        <taxon>Hansschlegelia</taxon>
    </lineage>
</organism>
<reference evidence="16 17" key="1">
    <citation type="submission" date="2020-08" db="EMBL/GenBank/DDBJ databases">
        <title>Genomic Encyclopedia of Type Strains, Phase IV (KMG-IV): sequencing the most valuable type-strain genomes for metagenomic binning, comparative biology and taxonomic classification.</title>
        <authorList>
            <person name="Goeker M."/>
        </authorList>
    </citation>
    <scope>NUCLEOTIDE SEQUENCE [LARGE SCALE GENOMIC DNA]</scope>
    <source>
        <strain evidence="16 17">DSM 25481</strain>
    </source>
</reference>
<proteinExistence type="inferred from homology"/>
<dbReference type="GO" id="GO:0009326">
    <property type="term" value="C:formate dehydrogenase complex"/>
    <property type="evidence" value="ECO:0007669"/>
    <property type="project" value="InterPro"/>
</dbReference>
<comment type="similarity">
    <text evidence="3">Belongs to the formate dehydrogenase gamma subunit family.</text>
</comment>
<dbReference type="AlphaFoldDB" id="A0A7W6GG64"/>
<evidence type="ECO:0000256" key="6">
    <source>
        <dbReference type="ARBA" id="ARBA00022617"/>
    </source>
</evidence>
<protein>
    <submittedName>
        <fullName evidence="16">Formate dehydrogenase subunit gamma</fullName>
    </submittedName>
</protein>
<keyword evidence="12 14" id="KW-0472">Membrane</keyword>